<comment type="caution">
    <text evidence="2">The sequence shown here is derived from an EMBL/GenBank/DDBJ whole genome shotgun (WGS) entry which is preliminary data.</text>
</comment>
<reference evidence="2 3" key="1">
    <citation type="submission" date="2019-05" db="EMBL/GenBank/DDBJ databases">
        <title>Emergence of the Ug99 lineage of the wheat stem rust pathogen through somatic hybridization.</title>
        <authorList>
            <person name="Li F."/>
            <person name="Upadhyaya N.M."/>
            <person name="Sperschneider J."/>
            <person name="Matny O."/>
            <person name="Nguyen-Phuc H."/>
            <person name="Mago R."/>
            <person name="Raley C."/>
            <person name="Miller M.E."/>
            <person name="Silverstein K.A.T."/>
            <person name="Henningsen E."/>
            <person name="Hirsch C.D."/>
            <person name="Visser B."/>
            <person name="Pretorius Z.A."/>
            <person name="Steffenson B.J."/>
            <person name="Schwessinger B."/>
            <person name="Dodds P.N."/>
            <person name="Figueroa M."/>
        </authorList>
    </citation>
    <scope>NUCLEOTIDE SEQUENCE [LARGE SCALE GENOMIC DNA]</scope>
    <source>
        <strain evidence="2">21-0</strain>
    </source>
</reference>
<dbReference type="EMBL" id="VSWC01000040">
    <property type="protein sequence ID" value="KAA1105491.1"/>
    <property type="molecule type" value="Genomic_DNA"/>
</dbReference>
<dbReference type="Proteomes" id="UP000324748">
    <property type="component" value="Unassembled WGS sequence"/>
</dbReference>
<evidence type="ECO:0000256" key="1">
    <source>
        <dbReference type="SAM" id="SignalP"/>
    </source>
</evidence>
<organism evidence="2 3">
    <name type="scientific">Puccinia graminis f. sp. tritici</name>
    <dbReference type="NCBI Taxonomy" id="56615"/>
    <lineage>
        <taxon>Eukaryota</taxon>
        <taxon>Fungi</taxon>
        <taxon>Dikarya</taxon>
        <taxon>Basidiomycota</taxon>
        <taxon>Pucciniomycotina</taxon>
        <taxon>Pucciniomycetes</taxon>
        <taxon>Pucciniales</taxon>
        <taxon>Pucciniaceae</taxon>
        <taxon>Puccinia</taxon>
    </lineage>
</organism>
<proteinExistence type="predicted"/>
<dbReference type="AlphaFoldDB" id="A0A5B0PX54"/>
<protein>
    <submittedName>
        <fullName evidence="2">Uncharacterized protein</fullName>
    </submittedName>
</protein>
<feature type="chain" id="PRO_5023089705" evidence="1">
    <location>
        <begin position="24"/>
        <end position="604"/>
    </location>
</feature>
<feature type="signal peptide" evidence="1">
    <location>
        <begin position="1"/>
        <end position="23"/>
    </location>
</feature>
<gene>
    <name evidence="2" type="ORF">PGT21_008971</name>
</gene>
<keyword evidence="3" id="KW-1185">Reference proteome</keyword>
<keyword evidence="1" id="KW-0732">Signal</keyword>
<evidence type="ECO:0000313" key="3">
    <source>
        <dbReference type="Proteomes" id="UP000324748"/>
    </source>
</evidence>
<evidence type="ECO:0000313" key="2">
    <source>
        <dbReference type="EMBL" id="KAA1105491.1"/>
    </source>
</evidence>
<sequence length="604" mass="70932">MYSSTHILMVAALSGIGFYNVQAGEGLMKNIGSGLHGFSTKDDIQNTIGSANSPEINLTSLKDSTFYEHAHQKMAKRRKISLLQPTVSIFLNNFSYHMQPYLRLSTPQVSHQLMGHLSEMEKNLIEVYLEGESESNMGRQSLKIFGEFFPEAQSPGEIFINEWEHIWDKLTLIELPSPKPDAFVQLEEVMVQFLNDSVKYKIISISKIKAFLGNKRGKALILNFVNRKFLEGETIEDFLLKLDLKLSILESSSTFYYQPILRVLDNEFWEMLNFNYLCGIVKKYPWSLHGRIKEVFKIMEGRSVKVQSSGDKEFTFSTLRANINFPSALKSLIFGIRKLKFWGEKQNQNDRLNFKLMHDIIRFITSYHLQDISDDCLAEIRKSDDYQYFKFLEESIWLLAYTTNLCLISQIFYKIRAILIMNPNSNESHVQILKEWEYNMYMYKPENMSKVQFTHQRKPPTQQKFLTLPKEAFSVTWEQKIHEWKIRMNHAPTYQQKKLNDAKEVANKNWELAFNWWKQQFDNYCMTRAELFKNKSQDQHFDNSGITEAINVFINKSIDEFHSHMPKIDPLQETWYGMKVPTIPFVEPRLNFKYTEISQRTSNS</sequence>
<name>A0A5B0PX54_PUCGR</name>
<accession>A0A5B0PX54</accession>